<dbReference type="SUPFAM" id="SSF48452">
    <property type="entry name" value="TPR-like"/>
    <property type="match status" value="1"/>
</dbReference>
<dbReference type="GO" id="GO:0005737">
    <property type="term" value="C:cytoplasm"/>
    <property type="evidence" value="ECO:0007669"/>
    <property type="project" value="TreeGrafter"/>
</dbReference>
<dbReference type="Proteomes" id="UP001152766">
    <property type="component" value="Unassembled WGS sequence"/>
</dbReference>
<dbReference type="PANTHER" id="PTHR16305:SF35">
    <property type="entry name" value="TRANSCRIPTIONAL ACTIVATOR DOMAIN"/>
    <property type="match status" value="1"/>
</dbReference>
<organism evidence="4 5">
    <name type="scientific">Pelomonas aquatica</name>
    <dbReference type="NCBI Taxonomy" id="431058"/>
    <lineage>
        <taxon>Bacteria</taxon>
        <taxon>Pseudomonadati</taxon>
        <taxon>Pseudomonadota</taxon>
        <taxon>Betaproteobacteria</taxon>
        <taxon>Burkholderiales</taxon>
        <taxon>Sphaerotilaceae</taxon>
        <taxon>Roseateles</taxon>
    </lineage>
</organism>
<proteinExistence type="predicted"/>
<dbReference type="PROSITE" id="PS00622">
    <property type="entry name" value="HTH_LUXR_1"/>
    <property type="match status" value="1"/>
</dbReference>
<reference evidence="4" key="1">
    <citation type="submission" date="2019-02" db="EMBL/GenBank/DDBJ databases">
        <title>Draft genome of the type strain Pelomonas aquatica CCUG 52575T.</title>
        <authorList>
            <person name="Gomila M."/>
            <person name="Lalucat J."/>
        </authorList>
    </citation>
    <scope>NUCLEOTIDE SEQUENCE</scope>
    <source>
        <strain evidence="4">CCUG 52575</strain>
    </source>
</reference>
<dbReference type="PRINTS" id="PR00038">
    <property type="entry name" value="HTHLUXR"/>
</dbReference>
<dbReference type="GO" id="GO:0003677">
    <property type="term" value="F:DNA binding"/>
    <property type="evidence" value="ECO:0007669"/>
    <property type="project" value="InterPro"/>
</dbReference>
<evidence type="ECO:0000313" key="5">
    <source>
        <dbReference type="Proteomes" id="UP001152766"/>
    </source>
</evidence>
<dbReference type="Gene3D" id="1.10.10.10">
    <property type="entry name" value="Winged helix-like DNA-binding domain superfamily/Winged helix DNA-binding domain"/>
    <property type="match status" value="1"/>
</dbReference>
<dbReference type="PANTHER" id="PTHR16305">
    <property type="entry name" value="TESTICULAR SOLUBLE ADENYLYL CYCLASE"/>
    <property type="match status" value="1"/>
</dbReference>
<comment type="caution">
    <text evidence="4">The sequence shown here is derived from an EMBL/GenBank/DDBJ whole genome shotgun (WGS) entry which is preliminary data.</text>
</comment>
<dbReference type="Pfam" id="PF13191">
    <property type="entry name" value="AAA_16"/>
    <property type="match status" value="1"/>
</dbReference>
<accession>A0A9X4LEZ6</accession>
<dbReference type="GO" id="GO:0004016">
    <property type="term" value="F:adenylate cyclase activity"/>
    <property type="evidence" value="ECO:0007669"/>
    <property type="project" value="TreeGrafter"/>
</dbReference>
<name>A0A9X4LEZ6_9BURK</name>
<feature type="domain" description="HTH luxR-type" evidence="3">
    <location>
        <begin position="855"/>
        <end position="920"/>
    </location>
</feature>
<keyword evidence="5" id="KW-1185">Reference proteome</keyword>
<keyword evidence="1" id="KW-0547">Nucleotide-binding</keyword>
<dbReference type="Gene3D" id="1.25.40.10">
    <property type="entry name" value="Tetratricopeptide repeat domain"/>
    <property type="match status" value="1"/>
</dbReference>
<dbReference type="AlphaFoldDB" id="A0A9X4LEZ6"/>
<dbReference type="InterPro" id="IPR011990">
    <property type="entry name" value="TPR-like_helical_dom_sf"/>
</dbReference>
<evidence type="ECO:0000256" key="2">
    <source>
        <dbReference type="ARBA" id="ARBA00022840"/>
    </source>
</evidence>
<keyword evidence="2" id="KW-0067">ATP-binding</keyword>
<evidence type="ECO:0000259" key="3">
    <source>
        <dbReference type="PROSITE" id="PS50043"/>
    </source>
</evidence>
<gene>
    <name evidence="4" type="ORF">EXJ73_07080</name>
</gene>
<dbReference type="CDD" id="cd06170">
    <property type="entry name" value="LuxR_C_like"/>
    <property type="match status" value="1"/>
</dbReference>
<dbReference type="InterPro" id="IPR041664">
    <property type="entry name" value="AAA_16"/>
</dbReference>
<evidence type="ECO:0000313" key="4">
    <source>
        <dbReference type="EMBL" id="MDG0862235.1"/>
    </source>
</evidence>
<dbReference type="PROSITE" id="PS50043">
    <property type="entry name" value="HTH_LUXR_2"/>
    <property type="match status" value="1"/>
</dbReference>
<dbReference type="InterPro" id="IPR027417">
    <property type="entry name" value="P-loop_NTPase"/>
</dbReference>
<dbReference type="InterPro" id="IPR000792">
    <property type="entry name" value="Tscrpt_reg_LuxR_C"/>
</dbReference>
<dbReference type="SMART" id="SM00421">
    <property type="entry name" value="HTH_LUXR"/>
    <property type="match status" value="1"/>
</dbReference>
<dbReference type="EMBL" id="SGUG01000008">
    <property type="protein sequence ID" value="MDG0862235.1"/>
    <property type="molecule type" value="Genomic_DNA"/>
</dbReference>
<dbReference type="InterPro" id="IPR016032">
    <property type="entry name" value="Sig_transdc_resp-reg_C-effctor"/>
</dbReference>
<dbReference type="Pfam" id="PF00196">
    <property type="entry name" value="GerE"/>
    <property type="match status" value="1"/>
</dbReference>
<evidence type="ECO:0000256" key="1">
    <source>
        <dbReference type="ARBA" id="ARBA00022741"/>
    </source>
</evidence>
<dbReference type="GO" id="GO:0005524">
    <property type="term" value="F:ATP binding"/>
    <property type="evidence" value="ECO:0007669"/>
    <property type="project" value="UniProtKB-KW"/>
</dbReference>
<sequence length="928" mass="97880">MTAVPRQNAWARAAGPGAGPPDFAVVRPFSLGGVMELLERAEALEQAQASLTRARAGRGGVLLLSGEAGIGKTSVVAALATQAVGLTGLRLLRGGCEDLGSARPLGPLHEMARGLAHGEAAGALLALLAGNAPAGEVGAALVELLDDAHDPSLLVFEDLHWADEATLDLIKHLGRRIAQLPALLLLSYRSDEVHAEHPLGRLLGDLPASCCTRLALAPLSVGAVATLCTAAGRPASTAPALHAATAGNPFFVTEVLASGVVDLDPGAPAAVPSGVRDAVLTRIRRLAPELREVLSTLCVVPGGASLALAQALLPDAAPAVDDCIARGLLVARGELLAFRHELARLAVADLLAPMQRRSRHAAVLQALRGRVSGEATLARLAHHASAAGDAAAVLEFAPAAAAQAAAVGAHRQAALLLAMALRVADAAPLALRAQLHESWSYEAGLALRIDAEVVQARHRALALWRQLGRIDKIGLNLRWLSRLHWYQGDAAEAERYAAEAVEVLQAHPPGAELAWAYATRAQLHMLRDRVEPARLWGERAMSLARRLGEREVLCHALNSVGTATLFAGHAEGAALLERSLALARESGFHEQAARAYSNIAEHAVVSKDFARAEVWLAEGIAFNRRFDLDAWRPYLVGWQAQLRLEQGRYEEALAIAAEVLAMSRLTTIMKLPALTVRAWTLLRCGAPEARGVLDEALAIARPTREGHRILPLLQAQAESRWLAGDEAGAAAALQTLGELPEQQSSPWAAGALATWLRRCGRSAALPARPAEPWALELAGRPDLAAEAWARLGLPFEAGVARLQQALAGDAPEAALADAQRLLAPLGAAPALARLQVLARRHGLALQRRRGPYARSRQHPNGLTGREQQVLALLAEGRANADIAGRLGLSLRTVEHHVSAVLAKLGTEGRAEAIAKAWREGLVPGAAQR</sequence>
<dbReference type="SUPFAM" id="SSF52540">
    <property type="entry name" value="P-loop containing nucleoside triphosphate hydrolases"/>
    <property type="match status" value="1"/>
</dbReference>
<dbReference type="GO" id="GO:0006355">
    <property type="term" value="P:regulation of DNA-templated transcription"/>
    <property type="evidence" value="ECO:0007669"/>
    <property type="project" value="InterPro"/>
</dbReference>
<dbReference type="InterPro" id="IPR036388">
    <property type="entry name" value="WH-like_DNA-bd_sf"/>
</dbReference>
<dbReference type="SUPFAM" id="SSF46894">
    <property type="entry name" value="C-terminal effector domain of the bipartite response regulators"/>
    <property type="match status" value="1"/>
</dbReference>
<dbReference type="Gene3D" id="3.40.50.300">
    <property type="entry name" value="P-loop containing nucleotide triphosphate hydrolases"/>
    <property type="match status" value="1"/>
</dbReference>
<protein>
    <submittedName>
        <fullName evidence="4">LuxR family transcriptional regulator</fullName>
    </submittedName>
</protein>